<accession>A0A1F4T810</accession>
<dbReference type="InterPro" id="IPR027417">
    <property type="entry name" value="P-loop_NTPase"/>
</dbReference>
<dbReference type="InterPro" id="IPR000808">
    <property type="entry name" value="Mrp-like_CS"/>
</dbReference>
<dbReference type="InterPro" id="IPR033756">
    <property type="entry name" value="YlxH/NBP35"/>
</dbReference>
<dbReference type="EMBL" id="MEUG01000001">
    <property type="protein sequence ID" value="OGC28902.1"/>
    <property type="molecule type" value="Genomic_DNA"/>
</dbReference>
<dbReference type="Proteomes" id="UP000178602">
    <property type="component" value="Unassembled WGS sequence"/>
</dbReference>
<protein>
    <recommendedName>
        <fullName evidence="6">Iron-sulfur cluster carrier protein</fullName>
    </recommendedName>
</protein>
<dbReference type="Pfam" id="PF10609">
    <property type="entry name" value="ParA"/>
    <property type="match status" value="1"/>
</dbReference>
<dbReference type="Gene3D" id="3.40.50.300">
    <property type="entry name" value="P-loop containing nucleotide triphosphate hydrolases"/>
    <property type="match status" value="1"/>
</dbReference>
<dbReference type="GO" id="GO:0016226">
    <property type="term" value="P:iron-sulfur cluster assembly"/>
    <property type="evidence" value="ECO:0007669"/>
    <property type="project" value="InterPro"/>
</dbReference>
<dbReference type="PANTHER" id="PTHR23264:SF19">
    <property type="entry name" value="CYTOSOLIC FE-S CLUSTER ASSEMBLY FACTOR NUBP2"/>
    <property type="match status" value="1"/>
</dbReference>
<dbReference type="InterPro" id="IPR019591">
    <property type="entry name" value="Mrp/NBP35_ATP-bd"/>
</dbReference>
<keyword evidence="5 6" id="KW-0411">Iron-sulfur</keyword>
<name>A0A1F4T810_UNCSA</name>
<dbReference type="CDD" id="cd02037">
    <property type="entry name" value="Mrp_NBP35"/>
    <property type="match status" value="1"/>
</dbReference>
<dbReference type="GO" id="GO:0016887">
    <property type="term" value="F:ATP hydrolysis activity"/>
    <property type="evidence" value="ECO:0007669"/>
    <property type="project" value="UniProtKB-UniRule"/>
</dbReference>
<keyword evidence="4 6" id="KW-0408">Iron</keyword>
<gene>
    <name evidence="7" type="ORF">A3K49_03545</name>
</gene>
<sequence>MEKIKHKIMVMSNKGGVGKSTVAINLAYGLSERGKKVGILDADLHGPSLAMMSGSKGEILSDGSGKIIPFEINQSLKIISLALLFKDQDNPIIWRGPLKMKAIKQFVEDVEWGELDYLIIDSPPGTGDEPLSLIQLVANLDGVVIVTTPQGVALLDSRKAVNFVKELNVPVLGIVENMSGFICPHCGTESELFKKGGGEKAAREMGVPFLGRLPLDPKIAAAGDDGRPLVGETMDSPARKNMIGIVDEIFKMLSK</sequence>
<comment type="function">
    <text evidence="6">Binds and transfers iron-sulfur (Fe-S) clusters to target apoproteins. Can hydrolyze ATP.</text>
</comment>
<evidence type="ECO:0000256" key="3">
    <source>
        <dbReference type="ARBA" id="ARBA00022840"/>
    </source>
</evidence>
<keyword evidence="1 6" id="KW-0479">Metal-binding</keyword>
<dbReference type="PANTHER" id="PTHR23264">
    <property type="entry name" value="NUCLEOTIDE-BINDING PROTEIN NBP35 YEAST -RELATED"/>
    <property type="match status" value="1"/>
</dbReference>
<dbReference type="GO" id="GO:0051536">
    <property type="term" value="F:iron-sulfur cluster binding"/>
    <property type="evidence" value="ECO:0007669"/>
    <property type="project" value="UniProtKB-UniRule"/>
</dbReference>
<dbReference type="HAMAP" id="MF_02040">
    <property type="entry name" value="Mrp_NBP35"/>
    <property type="match status" value="1"/>
</dbReference>
<dbReference type="PROSITE" id="PS01215">
    <property type="entry name" value="MRP"/>
    <property type="match status" value="1"/>
</dbReference>
<reference evidence="7 8" key="1">
    <citation type="journal article" date="2016" name="Nat. Commun.">
        <title>Thousands of microbial genomes shed light on interconnected biogeochemical processes in an aquifer system.</title>
        <authorList>
            <person name="Anantharaman K."/>
            <person name="Brown C.T."/>
            <person name="Hug L.A."/>
            <person name="Sharon I."/>
            <person name="Castelle C.J."/>
            <person name="Probst A.J."/>
            <person name="Thomas B.C."/>
            <person name="Singh A."/>
            <person name="Wilkins M.J."/>
            <person name="Karaoz U."/>
            <person name="Brodie E.L."/>
            <person name="Williams K.H."/>
            <person name="Hubbard S.S."/>
            <person name="Banfield J.F."/>
        </authorList>
    </citation>
    <scope>NUCLEOTIDE SEQUENCE [LARGE SCALE GENOMIC DNA]</scope>
</reference>
<dbReference type="FunFam" id="3.40.50.300:FF:001119">
    <property type="entry name" value="Iron-sulfur cluster carrier protein"/>
    <property type="match status" value="1"/>
</dbReference>
<evidence type="ECO:0000313" key="8">
    <source>
        <dbReference type="Proteomes" id="UP000178602"/>
    </source>
</evidence>
<proteinExistence type="inferred from homology"/>
<keyword evidence="6" id="KW-0378">Hydrolase</keyword>
<comment type="similarity">
    <text evidence="6">Belongs to the Mrp/NBP35 ATP-binding proteins family.</text>
</comment>
<organism evidence="7 8">
    <name type="scientific">candidate division WOR-1 bacterium RIFOXYC12_FULL_54_18</name>
    <dbReference type="NCBI Taxonomy" id="1802584"/>
    <lineage>
        <taxon>Bacteria</taxon>
        <taxon>Bacillati</taxon>
        <taxon>Saganbacteria</taxon>
    </lineage>
</organism>
<keyword evidence="3 6" id="KW-0067">ATP-binding</keyword>
<evidence type="ECO:0000313" key="7">
    <source>
        <dbReference type="EMBL" id="OGC28902.1"/>
    </source>
</evidence>
<dbReference type="SUPFAM" id="SSF52540">
    <property type="entry name" value="P-loop containing nucleoside triphosphate hydrolases"/>
    <property type="match status" value="1"/>
</dbReference>
<evidence type="ECO:0000256" key="1">
    <source>
        <dbReference type="ARBA" id="ARBA00022723"/>
    </source>
</evidence>
<dbReference type="AlphaFoldDB" id="A0A1F4T810"/>
<dbReference type="GO" id="GO:0046872">
    <property type="term" value="F:metal ion binding"/>
    <property type="evidence" value="ECO:0007669"/>
    <property type="project" value="UniProtKB-KW"/>
</dbReference>
<evidence type="ECO:0000256" key="2">
    <source>
        <dbReference type="ARBA" id="ARBA00022741"/>
    </source>
</evidence>
<comment type="caution">
    <text evidence="7">The sequence shown here is derived from an EMBL/GenBank/DDBJ whole genome shotgun (WGS) entry which is preliminary data.</text>
</comment>
<dbReference type="GO" id="GO:0005524">
    <property type="term" value="F:ATP binding"/>
    <property type="evidence" value="ECO:0007669"/>
    <property type="project" value="UniProtKB-UniRule"/>
</dbReference>
<dbReference type="GO" id="GO:0140663">
    <property type="term" value="F:ATP-dependent FeS chaperone activity"/>
    <property type="evidence" value="ECO:0007669"/>
    <property type="project" value="InterPro"/>
</dbReference>
<comment type="caution">
    <text evidence="6">Lacks conserved residue(s) required for the propagation of feature annotation.</text>
</comment>
<evidence type="ECO:0000256" key="6">
    <source>
        <dbReference type="HAMAP-Rule" id="MF_02040"/>
    </source>
</evidence>
<evidence type="ECO:0000256" key="4">
    <source>
        <dbReference type="ARBA" id="ARBA00023004"/>
    </source>
</evidence>
<evidence type="ECO:0000256" key="5">
    <source>
        <dbReference type="ARBA" id="ARBA00023014"/>
    </source>
</evidence>
<dbReference type="GO" id="GO:0005829">
    <property type="term" value="C:cytosol"/>
    <property type="evidence" value="ECO:0007669"/>
    <property type="project" value="TreeGrafter"/>
</dbReference>
<comment type="subunit">
    <text evidence="6">Homodimer.</text>
</comment>
<keyword evidence="2 6" id="KW-0547">Nucleotide-binding</keyword>